<sequence>MLAVRSSADHYNQPHVFMTSEKLADFFTTSFNATLSDVAVCLEGFCLSGIPGLLRHSQDAILQLKASISALILRKLRETAGTQVSRMYYVNFEQHITDKYGVVLKNWPLEKFCSPSVVNSRTELDVLLCAWNTNATLFHRLSTEELEKWRQGRFERQMEDMVERVYDGAMTNTMTVMSGGTDTTSATPGGSTDTTTVTGGSAEPTTSGEGPCGTVTATAMANTSTNSANDAEPTSAQLNCPFTIQMVPRTVNLSPSDQLAQSMQVHNGRK</sequence>
<proteinExistence type="predicted"/>
<dbReference type="AlphaFoldDB" id="A0A401GR14"/>
<evidence type="ECO:0000313" key="3">
    <source>
        <dbReference type="Proteomes" id="UP000287166"/>
    </source>
</evidence>
<accession>A0A401GR14</accession>
<dbReference type="STRING" id="139825.A0A401GR14"/>
<organism evidence="2 3">
    <name type="scientific">Sparassis crispa</name>
    <dbReference type="NCBI Taxonomy" id="139825"/>
    <lineage>
        <taxon>Eukaryota</taxon>
        <taxon>Fungi</taxon>
        <taxon>Dikarya</taxon>
        <taxon>Basidiomycota</taxon>
        <taxon>Agaricomycotina</taxon>
        <taxon>Agaricomycetes</taxon>
        <taxon>Polyporales</taxon>
        <taxon>Sparassidaceae</taxon>
        <taxon>Sparassis</taxon>
    </lineage>
</organism>
<protein>
    <submittedName>
        <fullName evidence="2">Uncharacterized protein</fullName>
    </submittedName>
</protein>
<dbReference type="OrthoDB" id="3267359at2759"/>
<feature type="compositionally biased region" description="Low complexity" evidence="1">
    <location>
        <begin position="178"/>
        <end position="202"/>
    </location>
</feature>
<dbReference type="Proteomes" id="UP000287166">
    <property type="component" value="Unassembled WGS sequence"/>
</dbReference>
<evidence type="ECO:0000256" key="1">
    <source>
        <dbReference type="SAM" id="MobiDB-lite"/>
    </source>
</evidence>
<dbReference type="InParanoid" id="A0A401GR14"/>
<name>A0A401GR14_9APHY</name>
<gene>
    <name evidence="2" type="ORF">SCP_0605880</name>
</gene>
<comment type="caution">
    <text evidence="2">The sequence shown here is derived from an EMBL/GenBank/DDBJ whole genome shotgun (WGS) entry which is preliminary data.</text>
</comment>
<keyword evidence="3" id="KW-1185">Reference proteome</keyword>
<reference evidence="2 3" key="1">
    <citation type="journal article" date="2018" name="Sci. Rep.">
        <title>Genome sequence of the cauliflower mushroom Sparassis crispa (Hanabiratake) and its association with beneficial usage.</title>
        <authorList>
            <person name="Kiyama R."/>
            <person name="Furutani Y."/>
            <person name="Kawaguchi K."/>
            <person name="Nakanishi T."/>
        </authorList>
    </citation>
    <scope>NUCLEOTIDE SEQUENCE [LARGE SCALE GENOMIC DNA]</scope>
</reference>
<dbReference type="RefSeq" id="XP_027615522.1">
    <property type="nucleotide sequence ID" value="XM_027759721.1"/>
</dbReference>
<dbReference type="EMBL" id="BFAD01000006">
    <property type="protein sequence ID" value="GBE84609.1"/>
    <property type="molecule type" value="Genomic_DNA"/>
</dbReference>
<dbReference type="GeneID" id="38781526"/>
<feature type="region of interest" description="Disordered" evidence="1">
    <location>
        <begin position="178"/>
        <end position="212"/>
    </location>
</feature>
<evidence type="ECO:0000313" key="2">
    <source>
        <dbReference type="EMBL" id="GBE84609.1"/>
    </source>
</evidence>